<evidence type="ECO:0008006" key="4">
    <source>
        <dbReference type="Google" id="ProtNLM"/>
    </source>
</evidence>
<reference evidence="2 3" key="1">
    <citation type="journal article" date="2014" name="Genome Announc.">
        <title>Draft Genome Sequence of Lysobacter capsici AZ78, a Bacterium Antagonistic to Plant-Pathogenic Oomycetes.</title>
        <authorList>
            <person name="Puopolo G."/>
            <person name="Sonego P."/>
            <person name="Engelen K."/>
            <person name="Pertot I."/>
        </authorList>
    </citation>
    <scope>NUCLEOTIDE SEQUENCE [LARGE SCALE GENOMIC DNA]</scope>
    <source>
        <strain evidence="2 3">AZ78</strain>
    </source>
</reference>
<accession>A0A125TZF9</accession>
<dbReference type="Proteomes" id="UP000023435">
    <property type="component" value="Unassembled WGS sequence"/>
</dbReference>
<evidence type="ECO:0000256" key="1">
    <source>
        <dbReference type="SAM" id="SignalP"/>
    </source>
</evidence>
<feature type="chain" id="PRO_5007180277" description="P/Homo B domain-containing protein" evidence="1">
    <location>
        <begin position="21"/>
        <end position="394"/>
    </location>
</feature>
<sequence>MKAYKYCLLAAALCCSNALAQTSDGYGTSLRIPLVVNSSTYSSTLFVRNGGDSEASVKVTYYGAPGTPFAGTRPCSTLTVAAGAVASSDLATLCSVPVSATSNYGQLALEEQSAANVAISGYSRIQSVAGQGFSVESFKVGSLSGGATTSAVAGLRRQAAAPGYQSNCFISALGEPVSVSWSLRTGAGAPLGSPQVSNLSANETIRYLDVFNVVGAAAGDYSNVQAVFTESTASTNPGYVAFCTTQDNTYFGGDFRIAKEIDPADQRSKKVGLSLDSSLGTLLGLASGQDQFGLYLQHPDWVQCRINGTAANQLEMRLEDPQGNVVAGGNNVSSFQKVYLGERSTRNDGAHGLWKLKVETRNLLSLPVNYGLTCESGNGSNPPLFVNHSVIEEF</sequence>
<dbReference type="OrthoDB" id="6016145at2"/>
<dbReference type="AlphaFoldDB" id="A0A125TZF9"/>
<organism evidence="2 3">
    <name type="scientific">Lysobacter capsici AZ78</name>
    <dbReference type="NCBI Taxonomy" id="1444315"/>
    <lineage>
        <taxon>Bacteria</taxon>
        <taxon>Pseudomonadati</taxon>
        <taxon>Pseudomonadota</taxon>
        <taxon>Gammaproteobacteria</taxon>
        <taxon>Lysobacterales</taxon>
        <taxon>Lysobacteraceae</taxon>
        <taxon>Lysobacter</taxon>
    </lineage>
</organism>
<dbReference type="RefSeq" id="WP_036109412.1">
    <property type="nucleotide sequence ID" value="NZ_JAJA02000003.1"/>
</dbReference>
<gene>
    <name evidence="2" type="ORF">AZ78_5176</name>
</gene>
<evidence type="ECO:0000313" key="3">
    <source>
        <dbReference type="Proteomes" id="UP000023435"/>
    </source>
</evidence>
<protein>
    <recommendedName>
        <fullName evidence="4">P/Homo B domain-containing protein</fullName>
    </recommendedName>
</protein>
<feature type="signal peptide" evidence="1">
    <location>
        <begin position="1"/>
        <end position="20"/>
    </location>
</feature>
<evidence type="ECO:0000313" key="2">
    <source>
        <dbReference type="EMBL" id="KWS02043.1"/>
    </source>
</evidence>
<comment type="caution">
    <text evidence="2">The sequence shown here is derived from an EMBL/GenBank/DDBJ whole genome shotgun (WGS) entry which is preliminary data.</text>
</comment>
<keyword evidence="3" id="KW-1185">Reference proteome</keyword>
<dbReference type="EMBL" id="JAJA02000003">
    <property type="protein sequence ID" value="KWS02043.1"/>
    <property type="molecule type" value="Genomic_DNA"/>
</dbReference>
<name>A0A125TZF9_9GAMM</name>
<keyword evidence="1" id="KW-0732">Signal</keyword>
<proteinExistence type="predicted"/>